<dbReference type="OrthoDB" id="270392at2759"/>
<keyword evidence="6" id="KW-0479">Metal-binding</keyword>
<dbReference type="GO" id="GO:0005736">
    <property type="term" value="C:RNA polymerase I complex"/>
    <property type="evidence" value="ECO:0007669"/>
    <property type="project" value="TreeGrafter"/>
</dbReference>
<dbReference type="Gene3D" id="4.10.860.120">
    <property type="entry name" value="RNA polymerase II, clamp domain"/>
    <property type="match status" value="1"/>
</dbReference>
<protein>
    <recommendedName>
        <fullName evidence="11">DNA-directed RNA polymerase subunit</fullName>
        <ecNumber evidence="11">2.7.7.6</ecNumber>
    </recommendedName>
</protein>
<dbReference type="InterPro" id="IPR042102">
    <property type="entry name" value="RNA_pol_Rpb1_3_sf"/>
</dbReference>
<dbReference type="Gene3D" id="3.30.70.2850">
    <property type="match status" value="1"/>
</dbReference>
<dbReference type="RefSeq" id="XP_014153498.1">
    <property type="nucleotide sequence ID" value="XM_014298023.1"/>
</dbReference>
<keyword evidence="8" id="KW-0460">Magnesium</keyword>
<dbReference type="Pfam" id="PF04997">
    <property type="entry name" value="RNA_pol_Rpb1_1"/>
    <property type="match status" value="1"/>
</dbReference>
<dbReference type="STRING" id="667725.A0A0L0FSP3"/>
<dbReference type="GO" id="GO:0046872">
    <property type="term" value="F:metal ion binding"/>
    <property type="evidence" value="ECO:0007669"/>
    <property type="project" value="UniProtKB-KW"/>
</dbReference>
<dbReference type="InterPro" id="IPR007081">
    <property type="entry name" value="RNA_pol_Rpb1_5"/>
</dbReference>
<dbReference type="InterPro" id="IPR038120">
    <property type="entry name" value="Rpb1_funnel_sf"/>
</dbReference>
<dbReference type="InterPro" id="IPR007080">
    <property type="entry name" value="RNA_pol_Rpb1_1"/>
</dbReference>
<dbReference type="InterPro" id="IPR006592">
    <property type="entry name" value="RNA_pol_N"/>
</dbReference>
<dbReference type="CDD" id="cd01435">
    <property type="entry name" value="RNAP_I_RPA1_N"/>
    <property type="match status" value="1"/>
</dbReference>
<dbReference type="Pfam" id="PF05000">
    <property type="entry name" value="RNA_pol_Rpb1_4"/>
    <property type="match status" value="1"/>
</dbReference>
<dbReference type="Gene3D" id="1.10.357.120">
    <property type="match status" value="1"/>
</dbReference>
<dbReference type="Gene3D" id="1.10.132.30">
    <property type="match status" value="1"/>
</dbReference>
<dbReference type="CDD" id="cd02735">
    <property type="entry name" value="RNAP_I_Rpa1_C"/>
    <property type="match status" value="1"/>
</dbReference>
<keyword evidence="7" id="KW-0862">Zinc</keyword>
<dbReference type="Gene3D" id="3.30.1490.180">
    <property type="entry name" value="RNA polymerase ii"/>
    <property type="match status" value="1"/>
</dbReference>
<dbReference type="FunFam" id="3.30.1490.180:FF:000003">
    <property type="entry name" value="DNA-directed RNA polymerase subunit"/>
    <property type="match status" value="1"/>
</dbReference>
<organism evidence="14 15">
    <name type="scientific">Sphaeroforma arctica JP610</name>
    <dbReference type="NCBI Taxonomy" id="667725"/>
    <lineage>
        <taxon>Eukaryota</taxon>
        <taxon>Ichthyosporea</taxon>
        <taxon>Ichthyophonida</taxon>
        <taxon>Sphaeroforma</taxon>
    </lineage>
</organism>
<keyword evidence="3 11" id="KW-0240">DNA-directed RNA polymerase</keyword>
<dbReference type="GO" id="GO:0003899">
    <property type="term" value="F:DNA-directed RNA polymerase activity"/>
    <property type="evidence" value="ECO:0007669"/>
    <property type="project" value="UniProtKB-EC"/>
</dbReference>
<dbReference type="FunFam" id="4.10.860.120:FF:000006">
    <property type="entry name" value="DNA-directed RNA polymerase subunit"/>
    <property type="match status" value="1"/>
</dbReference>
<keyword evidence="4 11" id="KW-0808">Transferase</keyword>
<dbReference type="Proteomes" id="UP000054560">
    <property type="component" value="Unassembled WGS sequence"/>
</dbReference>
<keyword evidence="15" id="KW-1185">Reference proteome</keyword>
<evidence type="ECO:0000256" key="2">
    <source>
        <dbReference type="ARBA" id="ARBA00006460"/>
    </source>
</evidence>
<dbReference type="InterPro" id="IPR044893">
    <property type="entry name" value="RNA_pol_Rpb1_clamp_domain"/>
</dbReference>
<evidence type="ECO:0000256" key="3">
    <source>
        <dbReference type="ARBA" id="ARBA00022478"/>
    </source>
</evidence>
<feature type="domain" description="RNA polymerase N-terminal" evidence="13">
    <location>
        <begin position="356"/>
        <end position="679"/>
    </location>
</feature>
<dbReference type="SMART" id="SM00663">
    <property type="entry name" value="RPOLA_N"/>
    <property type="match status" value="1"/>
</dbReference>
<evidence type="ECO:0000313" key="15">
    <source>
        <dbReference type="Proteomes" id="UP000054560"/>
    </source>
</evidence>
<evidence type="ECO:0000256" key="8">
    <source>
        <dbReference type="ARBA" id="ARBA00022842"/>
    </source>
</evidence>
<dbReference type="InterPro" id="IPR000722">
    <property type="entry name" value="RNA_pol_asu"/>
</dbReference>
<keyword evidence="5 11" id="KW-0548">Nucleotidyltransferase</keyword>
<dbReference type="Gene3D" id="2.40.40.20">
    <property type="match status" value="1"/>
</dbReference>
<evidence type="ECO:0000259" key="13">
    <source>
        <dbReference type="SMART" id="SM00663"/>
    </source>
</evidence>
<dbReference type="Pfam" id="PF04998">
    <property type="entry name" value="RNA_pol_Rpb1_5"/>
    <property type="match status" value="1"/>
</dbReference>
<dbReference type="Pfam" id="PF04983">
    <property type="entry name" value="RNA_pol_Rpb1_3"/>
    <property type="match status" value="1"/>
</dbReference>
<dbReference type="Gene3D" id="1.10.274.100">
    <property type="entry name" value="RNA polymerase Rpb1, domain 3"/>
    <property type="match status" value="1"/>
</dbReference>
<dbReference type="FunFam" id="2.40.40.20:FF:000019">
    <property type="entry name" value="DNA-directed RNA polymerase II subunit RPB1"/>
    <property type="match status" value="1"/>
</dbReference>
<evidence type="ECO:0000256" key="12">
    <source>
        <dbReference type="SAM" id="MobiDB-lite"/>
    </source>
</evidence>
<comment type="subcellular location">
    <subcellularLocation>
        <location evidence="1">Nucleus</location>
    </subcellularLocation>
</comment>
<accession>A0A0L0FSP3</accession>
<dbReference type="PANTHER" id="PTHR19376">
    <property type="entry name" value="DNA-DIRECTED RNA POLYMERASE"/>
    <property type="match status" value="1"/>
</dbReference>
<name>A0A0L0FSP3_9EUKA</name>
<evidence type="ECO:0000256" key="6">
    <source>
        <dbReference type="ARBA" id="ARBA00022723"/>
    </source>
</evidence>
<dbReference type="Pfam" id="PF00623">
    <property type="entry name" value="RNA_pol_Rpb1_2"/>
    <property type="match status" value="1"/>
</dbReference>
<dbReference type="GO" id="GO:0006351">
    <property type="term" value="P:DNA-templated transcription"/>
    <property type="evidence" value="ECO:0007669"/>
    <property type="project" value="InterPro"/>
</dbReference>
<comment type="function">
    <text evidence="11">DNA-dependent RNA polymerase catalyzes the transcription of DNA into RNA using the four ribonucleoside triphosphates as substrates.</text>
</comment>
<evidence type="ECO:0000256" key="10">
    <source>
        <dbReference type="ARBA" id="ARBA00023242"/>
    </source>
</evidence>
<dbReference type="InterPro" id="IPR045867">
    <property type="entry name" value="DNA-dir_RpoC_beta_prime"/>
</dbReference>
<dbReference type="PANTHER" id="PTHR19376:SF11">
    <property type="entry name" value="DNA-DIRECTED RNA POLYMERASE I SUBUNIT RPA1"/>
    <property type="match status" value="1"/>
</dbReference>
<evidence type="ECO:0000256" key="9">
    <source>
        <dbReference type="ARBA" id="ARBA00023163"/>
    </source>
</evidence>
<dbReference type="EC" id="2.7.7.6" evidence="11"/>
<dbReference type="InterPro" id="IPR007083">
    <property type="entry name" value="RNA_pol_Rpb1_4"/>
</dbReference>
<dbReference type="InterPro" id="IPR047107">
    <property type="entry name" value="DNA-dir_RNA_pol1_lsu_C"/>
</dbReference>
<evidence type="ECO:0000256" key="7">
    <source>
        <dbReference type="ARBA" id="ARBA00022833"/>
    </source>
</evidence>
<keyword evidence="9 11" id="KW-0804">Transcription</keyword>
<comment type="similarity">
    <text evidence="2 11">Belongs to the RNA polymerase beta' chain family.</text>
</comment>
<evidence type="ECO:0000256" key="1">
    <source>
        <dbReference type="ARBA" id="ARBA00004123"/>
    </source>
</evidence>
<dbReference type="InterPro" id="IPR007066">
    <property type="entry name" value="RNA_pol_Rpb1_3"/>
</dbReference>
<dbReference type="EMBL" id="KQ242277">
    <property type="protein sequence ID" value="KNC79596.1"/>
    <property type="molecule type" value="Genomic_DNA"/>
</dbReference>
<dbReference type="GeneID" id="25908519"/>
<feature type="compositionally biased region" description="Acidic residues" evidence="12">
    <location>
        <begin position="1399"/>
        <end position="1416"/>
    </location>
</feature>
<dbReference type="GO" id="GO:0003677">
    <property type="term" value="F:DNA binding"/>
    <property type="evidence" value="ECO:0007669"/>
    <property type="project" value="InterPro"/>
</dbReference>
<evidence type="ECO:0000256" key="4">
    <source>
        <dbReference type="ARBA" id="ARBA00022679"/>
    </source>
</evidence>
<evidence type="ECO:0000313" key="14">
    <source>
        <dbReference type="EMBL" id="KNC79596.1"/>
    </source>
</evidence>
<comment type="catalytic activity">
    <reaction evidence="11">
        <text>RNA(n) + a ribonucleoside 5'-triphosphate = RNA(n+1) + diphosphate</text>
        <dbReference type="Rhea" id="RHEA:21248"/>
        <dbReference type="Rhea" id="RHEA-COMP:14527"/>
        <dbReference type="Rhea" id="RHEA-COMP:17342"/>
        <dbReference type="ChEBI" id="CHEBI:33019"/>
        <dbReference type="ChEBI" id="CHEBI:61557"/>
        <dbReference type="ChEBI" id="CHEBI:140395"/>
        <dbReference type="EC" id="2.7.7.6"/>
    </reaction>
</comment>
<reference evidence="14 15" key="1">
    <citation type="submission" date="2011-02" db="EMBL/GenBank/DDBJ databases">
        <title>The Genome Sequence of Sphaeroforma arctica JP610.</title>
        <authorList>
            <consortium name="The Broad Institute Genome Sequencing Platform"/>
            <person name="Russ C."/>
            <person name="Cuomo C."/>
            <person name="Young S.K."/>
            <person name="Zeng Q."/>
            <person name="Gargeya S."/>
            <person name="Alvarado L."/>
            <person name="Berlin A."/>
            <person name="Chapman S.B."/>
            <person name="Chen Z."/>
            <person name="Freedman E."/>
            <person name="Gellesch M."/>
            <person name="Goldberg J."/>
            <person name="Griggs A."/>
            <person name="Gujja S."/>
            <person name="Heilman E."/>
            <person name="Heiman D."/>
            <person name="Howarth C."/>
            <person name="Mehta T."/>
            <person name="Neiman D."/>
            <person name="Pearson M."/>
            <person name="Roberts A."/>
            <person name="Saif S."/>
            <person name="Shea T."/>
            <person name="Shenoy N."/>
            <person name="Sisk P."/>
            <person name="Stolte C."/>
            <person name="Sykes S."/>
            <person name="White J."/>
            <person name="Yandava C."/>
            <person name="Burger G."/>
            <person name="Gray M.W."/>
            <person name="Holland P.W.H."/>
            <person name="King N."/>
            <person name="Lang F.B.F."/>
            <person name="Roger A.J."/>
            <person name="Ruiz-Trillo I."/>
            <person name="Haas B."/>
            <person name="Nusbaum C."/>
            <person name="Birren B."/>
        </authorList>
    </citation>
    <scope>NUCLEOTIDE SEQUENCE [LARGE SCALE GENOMIC DNA]</scope>
    <source>
        <strain evidence="14 15">JP610</strain>
    </source>
</reference>
<evidence type="ECO:0000256" key="11">
    <source>
        <dbReference type="RuleBase" id="RU004279"/>
    </source>
</evidence>
<feature type="region of interest" description="Disordered" evidence="12">
    <location>
        <begin position="1358"/>
        <end position="1444"/>
    </location>
</feature>
<gene>
    <name evidence="14" type="ORF">SARC_08015</name>
</gene>
<dbReference type="Gene3D" id="6.10.250.2940">
    <property type="match status" value="1"/>
</dbReference>
<dbReference type="eggNOG" id="KOG0262">
    <property type="taxonomic scope" value="Eukaryota"/>
</dbReference>
<proteinExistence type="inferred from homology"/>
<dbReference type="InterPro" id="IPR015699">
    <property type="entry name" value="DNA-dir_RNA_pol1_lsu_N"/>
</dbReference>
<evidence type="ECO:0000256" key="5">
    <source>
        <dbReference type="ARBA" id="ARBA00022695"/>
    </source>
</evidence>
<feature type="compositionally biased region" description="Acidic residues" evidence="12">
    <location>
        <begin position="1368"/>
        <end position="1384"/>
    </location>
</feature>
<keyword evidence="10" id="KW-0539">Nucleus</keyword>
<sequence>MAAHYSNVGREIKSVGFSLYSTEEVKKLSVVRITNPILLDHMQRPTLFGLYDKRMGPIERYEKCETCTLNIDNCPGHPGHIELPLPVYNPIFFVTMFQVLRSTCLYCHQLKESPIQVAVLRAQLRLLKHGLIKEAKDLEHRSELSNGGAARAFVGDMPPLDVGDIDLTTEETSVMSFIRKYVADARSANGVHPTDDNPKVTTTHAHDERRRLVKAFLQRCATMNACKSCRGISPSLRKDGASKVFRLPLATKNKRSMEAKKLKISIPKYDEEGNEIVDKEKVFEAEDSDVDSDDGDGNTVVPDKPVREDVQVYMSPVEVRSHIRKMWSLERRVMDLIFGSVRAGKGSSNKRVSTGDMFFLSAVPVPPSKFRPASRMGEKTYENGQNVFFGNILKHCVALNELSNAKGPDGKPVENSVNLVGYQSLWLSIQMEINGLMDMTVTSKRGDKDPPGIRQLLEKKEGLFRMHMMGKRVNFACRSVISPDPYIGTHEMGIPLVFALKLTFPEPVTAHNIADMREAVINGPEQHPGATHVEMEDGSITNLSALNSDKRLALGNMLLTPPESGLGVKNVNKKVWRHIRTGDWVLANRQPSLHKPSIMAHQARVLSGEKTLRMHYANCNTYNADFDGDEMNVHFPQSQFARAEAQLIANTDNQYLVPTSGKPLRGLIQDHVASGTVLTSRGTYLTKEQYQQLLYSAFPNVACRIETVPPCVVKPRQLWSGKQVITSLLKNICMKGRTDEQSLNLTSKSKVPGSMWGPHALDEDKLLIHRGELLRGVLDKSQFGATAYGLVHSCQELYGAEIAGKLLTAFGRLFTHFLQTRGLTCGLADLTLQPEADKRRLELLKQAQTAGVEEISKFVGLTPESDLTDIQEGLAKVYQSDAAMAGLDNAMKSRLNTLSSDVIATCLPDGAYKAFPHNNLSLMITSGAKGSPVNSSQISCLLGQQELEGRRVPVMVSGRSLPSFLAHDVSARSGGYVMGRFLTGIKPQEYYFHCMAGREGLVDTAVKTARSGYLQRCLIKHLEGLRLHYDLTVRDIDGGIVQFNYGEDGIDVTKVAYMKEFDFMAKNQNALLSKYDPVAASTVMNTSKAVKLTHKLHKAFKKDKNAIVDPVLSHLRPDKYLGSVSEQFEKDLSTYVAKQEDQQSAAMFRTLMFMKYKDALADPGEAVGLLAAQSVGEPSTQMTLNTFHFAGFGAMNVTLGIPRLREILMTASKNIKTPAMTLPLRPFDTYDKHVMRGTDLMATAKHLQLQLGRLVMSDVLSNIEVHDWVTNRQAGGETKQRYMMYKIRLEFNPEVIADMDTARVIEDIKFTMERRFVKMLVAMIDKHMKKVDANVTAAVKKAVVAQVDSDDVMDTNVGRTKAMTLGNQDEEEAYSDAENEEDMDATTARNNKKRTEASTYDDDDDDEGVETSDDEGDAHAGPLALLPDEVSDAESDSGPESMDRADRYDAQDVENFVRAQSGKVHAYRFAKNASWFEVTLKLPSTQRKLLLLSMLEVLVEDVVVRSTEGIKRCIVQNDDDKPHLPPKLQTEGANLKQMWEFSELTNINELYSNDVCQVLETYGVEAARQTIVNEIAGVFKVYGISVDLRHLSLIADYMTFEGGYKPFNRVGIESNTSPMAQMSFETTMHFMRSAIVSGATDTMESPSARLVMGRLVEGGTGCFDIRQPLSVSRPIVEDTDE</sequence>
<dbReference type="SUPFAM" id="SSF64484">
    <property type="entry name" value="beta and beta-prime subunits of DNA dependent RNA-polymerase"/>
    <property type="match status" value="1"/>
</dbReference>